<gene>
    <name evidence="1" type="ORF">Glove_13g264</name>
</gene>
<dbReference type="OrthoDB" id="25620at2759"/>
<dbReference type="AlphaFoldDB" id="A0A397JWJ2"/>
<organism evidence="1 2">
    <name type="scientific">Diversispora epigaea</name>
    <dbReference type="NCBI Taxonomy" id="1348612"/>
    <lineage>
        <taxon>Eukaryota</taxon>
        <taxon>Fungi</taxon>
        <taxon>Fungi incertae sedis</taxon>
        <taxon>Mucoromycota</taxon>
        <taxon>Glomeromycotina</taxon>
        <taxon>Glomeromycetes</taxon>
        <taxon>Diversisporales</taxon>
        <taxon>Diversisporaceae</taxon>
        <taxon>Diversispora</taxon>
    </lineage>
</organism>
<reference evidence="1 2" key="1">
    <citation type="submission" date="2018-08" db="EMBL/GenBank/DDBJ databases">
        <title>Genome and evolution of the arbuscular mycorrhizal fungus Diversispora epigaea (formerly Glomus versiforme) and its bacterial endosymbionts.</title>
        <authorList>
            <person name="Sun X."/>
            <person name="Fei Z."/>
            <person name="Harrison M."/>
        </authorList>
    </citation>
    <scope>NUCLEOTIDE SEQUENCE [LARGE SCALE GENOMIC DNA]</scope>
    <source>
        <strain evidence="1 2">IT104</strain>
    </source>
</reference>
<dbReference type="Proteomes" id="UP000266861">
    <property type="component" value="Unassembled WGS sequence"/>
</dbReference>
<accession>A0A397JWJ2</accession>
<keyword evidence="2" id="KW-1185">Reference proteome</keyword>
<sequence length="108" mass="11849">MSSPVTFATFRNPVHIPCGIRAPSILKLFEKKFNSIVVITKVKRTEEILGGYNPLAWDANTDVKNGVSGSWNVGKNEQVNCGPSFAFNLCMFSNGSNFTLDTDNECNS</sequence>
<evidence type="ECO:0000313" key="1">
    <source>
        <dbReference type="EMBL" id="RHZ89634.1"/>
    </source>
</evidence>
<evidence type="ECO:0000313" key="2">
    <source>
        <dbReference type="Proteomes" id="UP000266861"/>
    </source>
</evidence>
<dbReference type="EMBL" id="PQFF01000011">
    <property type="protein sequence ID" value="RHZ89634.1"/>
    <property type="molecule type" value="Genomic_DNA"/>
</dbReference>
<comment type="caution">
    <text evidence="1">The sequence shown here is derived from an EMBL/GenBank/DDBJ whole genome shotgun (WGS) entry which is preliminary data.</text>
</comment>
<evidence type="ECO:0008006" key="3">
    <source>
        <dbReference type="Google" id="ProtNLM"/>
    </source>
</evidence>
<proteinExistence type="predicted"/>
<protein>
    <recommendedName>
        <fullName evidence="3">TLDc domain-containing protein</fullName>
    </recommendedName>
</protein>
<name>A0A397JWJ2_9GLOM</name>